<accession>A0A392VJC6</accession>
<feature type="non-terminal residue" evidence="1">
    <location>
        <position position="55"/>
    </location>
</feature>
<comment type="caution">
    <text evidence="1">The sequence shown here is derived from an EMBL/GenBank/DDBJ whole genome shotgun (WGS) entry which is preliminary data.</text>
</comment>
<dbReference type="AlphaFoldDB" id="A0A392VJC6"/>
<keyword evidence="2" id="KW-1185">Reference proteome</keyword>
<name>A0A392VJC6_9FABA</name>
<dbReference type="Proteomes" id="UP000265520">
    <property type="component" value="Unassembled WGS sequence"/>
</dbReference>
<evidence type="ECO:0000313" key="1">
    <source>
        <dbReference type="EMBL" id="MCI87469.1"/>
    </source>
</evidence>
<organism evidence="1 2">
    <name type="scientific">Trifolium medium</name>
    <dbReference type="NCBI Taxonomy" id="97028"/>
    <lineage>
        <taxon>Eukaryota</taxon>
        <taxon>Viridiplantae</taxon>
        <taxon>Streptophyta</taxon>
        <taxon>Embryophyta</taxon>
        <taxon>Tracheophyta</taxon>
        <taxon>Spermatophyta</taxon>
        <taxon>Magnoliopsida</taxon>
        <taxon>eudicotyledons</taxon>
        <taxon>Gunneridae</taxon>
        <taxon>Pentapetalae</taxon>
        <taxon>rosids</taxon>
        <taxon>fabids</taxon>
        <taxon>Fabales</taxon>
        <taxon>Fabaceae</taxon>
        <taxon>Papilionoideae</taxon>
        <taxon>50 kb inversion clade</taxon>
        <taxon>NPAAA clade</taxon>
        <taxon>Hologalegina</taxon>
        <taxon>IRL clade</taxon>
        <taxon>Trifolieae</taxon>
        <taxon>Trifolium</taxon>
    </lineage>
</organism>
<sequence>MKVMSLWHEWDAVQDAYSSGRQQAQHMHASWQTPPQGKLKCNVDAGLHEAARKTS</sequence>
<reference evidence="1 2" key="1">
    <citation type="journal article" date="2018" name="Front. Plant Sci.">
        <title>Red Clover (Trifolium pratense) and Zigzag Clover (T. medium) - A Picture of Genomic Similarities and Differences.</title>
        <authorList>
            <person name="Dluhosova J."/>
            <person name="Istvanek J."/>
            <person name="Nedelnik J."/>
            <person name="Repkova J."/>
        </authorList>
    </citation>
    <scope>NUCLEOTIDE SEQUENCE [LARGE SCALE GENOMIC DNA]</scope>
    <source>
        <strain evidence="2">cv. 10/8</strain>
        <tissue evidence="1">Leaf</tissue>
    </source>
</reference>
<proteinExistence type="predicted"/>
<dbReference type="EMBL" id="LXQA011166658">
    <property type="protein sequence ID" value="MCI87469.1"/>
    <property type="molecule type" value="Genomic_DNA"/>
</dbReference>
<evidence type="ECO:0000313" key="2">
    <source>
        <dbReference type="Proteomes" id="UP000265520"/>
    </source>
</evidence>
<protein>
    <submittedName>
        <fullName evidence="1">Uncharacterized protein</fullName>
    </submittedName>
</protein>